<reference evidence="3" key="1">
    <citation type="journal article" date="2019" name="Int. J. Syst. Evol. Microbiol.">
        <title>The Global Catalogue of Microorganisms (GCM) 10K type strain sequencing project: providing services to taxonomists for standard genome sequencing and annotation.</title>
        <authorList>
            <consortium name="The Broad Institute Genomics Platform"/>
            <consortium name="The Broad Institute Genome Sequencing Center for Infectious Disease"/>
            <person name="Wu L."/>
            <person name="Ma J."/>
        </authorList>
    </citation>
    <scope>NUCLEOTIDE SEQUENCE [LARGE SCALE GENOMIC DNA]</scope>
    <source>
        <strain evidence="3">CCUG 60023</strain>
    </source>
</reference>
<organism evidence="2 3">
    <name type="scientific">Pseudahrensia aquimaris</name>
    <dbReference type="NCBI Taxonomy" id="744461"/>
    <lineage>
        <taxon>Bacteria</taxon>
        <taxon>Pseudomonadati</taxon>
        <taxon>Pseudomonadota</taxon>
        <taxon>Alphaproteobacteria</taxon>
        <taxon>Hyphomicrobiales</taxon>
        <taxon>Ahrensiaceae</taxon>
        <taxon>Pseudahrensia</taxon>
    </lineage>
</organism>
<dbReference type="InterPro" id="IPR016032">
    <property type="entry name" value="Sig_transdc_resp-reg_C-effctor"/>
</dbReference>
<dbReference type="SUPFAM" id="SSF53474">
    <property type="entry name" value="alpha/beta-Hydrolases"/>
    <property type="match status" value="1"/>
</dbReference>
<dbReference type="Pfam" id="PF12146">
    <property type="entry name" value="Hydrolase_4"/>
    <property type="match status" value="1"/>
</dbReference>
<dbReference type="InterPro" id="IPR022742">
    <property type="entry name" value="Hydrolase_4"/>
</dbReference>
<comment type="caution">
    <text evidence="2">The sequence shown here is derived from an EMBL/GenBank/DDBJ whole genome shotgun (WGS) entry which is preliminary data.</text>
</comment>
<keyword evidence="2" id="KW-0031">Aminopeptidase</keyword>
<dbReference type="GO" id="GO:0004177">
    <property type="term" value="F:aminopeptidase activity"/>
    <property type="evidence" value="ECO:0007669"/>
    <property type="project" value="UniProtKB-KW"/>
</dbReference>
<gene>
    <name evidence="2" type="ORF">ACFQ14_00065</name>
</gene>
<dbReference type="EMBL" id="JBHTJV010000002">
    <property type="protein sequence ID" value="MFD0914794.1"/>
    <property type="molecule type" value="Genomic_DNA"/>
</dbReference>
<dbReference type="Gene3D" id="1.10.10.10">
    <property type="entry name" value="Winged helix-like DNA-binding domain superfamily/Winged helix DNA-binding domain"/>
    <property type="match status" value="1"/>
</dbReference>
<dbReference type="SMART" id="SM00421">
    <property type="entry name" value="HTH_LUXR"/>
    <property type="match status" value="1"/>
</dbReference>
<keyword evidence="3" id="KW-1185">Reference proteome</keyword>
<name>A0ABW3FA91_9HYPH</name>
<proteinExistence type="predicted"/>
<dbReference type="Gene3D" id="3.40.50.1820">
    <property type="entry name" value="alpha/beta hydrolase"/>
    <property type="match status" value="1"/>
</dbReference>
<sequence length="632" mass="70344">MRELAYRLHTLENIYSDFTGFLSIQSIQSEESHAGQSANLVAKDGTVLHTRKWTGKQGRPTVFIGHSQPTHSGHFMPLAQALNRRDWTVVSGDLRAHGRSTGPSQPLGHLTPQKGWDALIDDMQAHLSHAFKDVPFDQRVVAAQNITALLTLEVLKREPRLARHLVLTLPANQPTVAMLARAFCRARMKLKPHDEPDEQTHHHLYSFLGARLKERRHLADVMSADANLVDAVVADPLGFTVPTLGYWSEIFSGMERAWNWPKDVSIDSESSILLLYGEEDPLIANGKLVTPIRKWFDRAGVNEIELAIIEGGRTAILLDEATLNISEHLVNWVEGDMPLASTDGLVAETFEAISQEVLERFRRDRNGEALDTDQLIALCYDAVDDETLWIEILYRIAINMERSGTEERRRIETTLQALMPHWDRSYTINQRMVASTALGMVLQTVVERLEIGTALLSTQYKLLHHNEAFGQVLRQSCLAAGLNADDSVESLLDAVMDADFRNQIMSGQETSVLSIGGHPLGFYFRPDALQLGAGGDTAPAGLLVLRSQNEEYSDEDTRISMLELSYGLTRQEAAVALHVTRGHGPSAVAERFGVSINTVRTHLKRTYEKMGVDGQTEMVARIMGGAIGWLSR</sequence>
<dbReference type="Pfam" id="PF00196">
    <property type="entry name" value="GerE"/>
    <property type="match status" value="1"/>
</dbReference>
<evidence type="ECO:0000313" key="3">
    <source>
        <dbReference type="Proteomes" id="UP001597101"/>
    </source>
</evidence>
<keyword evidence="2" id="KW-0378">Hydrolase</keyword>
<evidence type="ECO:0000259" key="1">
    <source>
        <dbReference type="SMART" id="SM00421"/>
    </source>
</evidence>
<dbReference type="RefSeq" id="WP_377210656.1">
    <property type="nucleotide sequence ID" value="NZ_JBHTJV010000002.1"/>
</dbReference>
<keyword evidence="2" id="KW-0645">Protease</keyword>
<dbReference type="SUPFAM" id="SSF46894">
    <property type="entry name" value="C-terminal effector domain of the bipartite response regulators"/>
    <property type="match status" value="1"/>
</dbReference>
<dbReference type="Proteomes" id="UP001597101">
    <property type="component" value="Unassembled WGS sequence"/>
</dbReference>
<feature type="domain" description="HTH luxR-type" evidence="1">
    <location>
        <begin position="565"/>
        <end position="622"/>
    </location>
</feature>
<protein>
    <submittedName>
        <fullName evidence="2">Serine aminopeptidase domain-containing protein</fullName>
    </submittedName>
</protein>
<dbReference type="InterPro" id="IPR000792">
    <property type="entry name" value="Tscrpt_reg_LuxR_C"/>
</dbReference>
<dbReference type="InterPro" id="IPR036388">
    <property type="entry name" value="WH-like_DNA-bd_sf"/>
</dbReference>
<accession>A0ABW3FA91</accession>
<dbReference type="InterPro" id="IPR029058">
    <property type="entry name" value="AB_hydrolase_fold"/>
</dbReference>
<evidence type="ECO:0000313" key="2">
    <source>
        <dbReference type="EMBL" id="MFD0914794.1"/>
    </source>
</evidence>